<dbReference type="Proteomes" id="UP001404104">
    <property type="component" value="Unassembled WGS sequence"/>
</dbReference>
<evidence type="ECO:0000259" key="1">
    <source>
        <dbReference type="Pfam" id="PF01408"/>
    </source>
</evidence>
<comment type="caution">
    <text evidence="2">The sequence shown here is derived from an EMBL/GenBank/DDBJ whole genome shotgun (WGS) entry which is preliminary data.</text>
</comment>
<dbReference type="Pfam" id="PF01408">
    <property type="entry name" value="GFO_IDH_MocA"/>
    <property type="match status" value="1"/>
</dbReference>
<evidence type="ECO:0000313" key="2">
    <source>
        <dbReference type="EMBL" id="MEN2787233.1"/>
    </source>
</evidence>
<dbReference type="RefSeq" id="WP_345865344.1">
    <property type="nucleotide sequence ID" value="NZ_JBDIMF010000005.1"/>
</dbReference>
<sequence>MTIAIAVVGLGKIAHDQHLPAIAASDEFTLVAGASPEGTAEGVPVFKDIDALLASGIAVDAIAMCQPPQVRYVTAAKAIRAGKHVLLEKPPGATLAEVEGLVRFAEEGGTTLFAAWHSRYAPAVEQARAWLAGQQVVSADVIWKEDVRRWHPGQQWIWQPGGLGVFDPGINGLSILTRIMPDFIHLADGEMEIPSNRAAPIAARMSLADTQGAKINAEFDWRQTGPQSWDINVTTTTGTLALSKGGSELVINGVSQPVAAHGEYPALYADFARLIRAGKSDTDRSPLRLVADAFLRSRHVATEPFID</sequence>
<gene>
    <name evidence="2" type="ORF">ABC969_12485</name>
</gene>
<dbReference type="EMBL" id="JBDIMF010000005">
    <property type="protein sequence ID" value="MEN2787233.1"/>
    <property type="molecule type" value="Genomic_DNA"/>
</dbReference>
<proteinExistence type="predicted"/>
<dbReference type="Gene3D" id="3.40.50.720">
    <property type="entry name" value="NAD(P)-binding Rossmann-like Domain"/>
    <property type="match status" value="1"/>
</dbReference>
<accession>A0ABU9XUK7</accession>
<dbReference type="Gene3D" id="3.30.360.10">
    <property type="entry name" value="Dihydrodipicolinate Reductase, domain 2"/>
    <property type="match status" value="1"/>
</dbReference>
<evidence type="ECO:0000313" key="3">
    <source>
        <dbReference type="Proteomes" id="UP001404104"/>
    </source>
</evidence>
<organism evidence="2 3">
    <name type="scientific">Sphingomonas qilianensis</name>
    <dbReference type="NCBI Taxonomy" id="1736690"/>
    <lineage>
        <taxon>Bacteria</taxon>
        <taxon>Pseudomonadati</taxon>
        <taxon>Pseudomonadota</taxon>
        <taxon>Alphaproteobacteria</taxon>
        <taxon>Sphingomonadales</taxon>
        <taxon>Sphingomonadaceae</taxon>
        <taxon>Sphingomonas</taxon>
    </lineage>
</organism>
<feature type="domain" description="Gfo/Idh/MocA-like oxidoreductase N-terminal" evidence="1">
    <location>
        <begin position="4"/>
        <end position="113"/>
    </location>
</feature>
<keyword evidence="3" id="KW-1185">Reference proteome</keyword>
<dbReference type="PANTHER" id="PTHR43818">
    <property type="entry name" value="BCDNA.GH03377"/>
    <property type="match status" value="1"/>
</dbReference>
<dbReference type="InterPro" id="IPR050463">
    <property type="entry name" value="Gfo/Idh/MocA_oxidrdct_glycsds"/>
</dbReference>
<reference evidence="2 3" key="1">
    <citation type="submission" date="2024-05" db="EMBL/GenBank/DDBJ databases">
        <authorList>
            <person name="Liu Q."/>
            <person name="Xin Y.-H."/>
        </authorList>
    </citation>
    <scope>NUCLEOTIDE SEQUENCE [LARGE SCALE GENOMIC DNA]</scope>
    <source>
        <strain evidence="2 3">CGMCC 1.15349</strain>
    </source>
</reference>
<dbReference type="PANTHER" id="PTHR43818:SF7">
    <property type="entry name" value="DEHYDROGENASE"/>
    <property type="match status" value="1"/>
</dbReference>
<dbReference type="InterPro" id="IPR036291">
    <property type="entry name" value="NAD(P)-bd_dom_sf"/>
</dbReference>
<dbReference type="InterPro" id="IPR000683">
    <property type="entry name" value="Gfo/Idh/MocA-like_OxRdtase_N"/>
</dbReference>
<dbReference type="SUPFAM" id="SSF51735">
    <property type="entry name" value="NAD(P)-binding Rossmann-fold domains"/>
    <property type="match status" value="1"/>
</dbReference>
<protein>
    <submittedName>
        <fullName evidence="2">Gfo/Idh/MocA family oxidoreductase</fullName>
    </submittedName>
</protein>
<name>A0ABU9XUK7_9SPHN</name>